<dbReference type="AlphaFoldDB" id="A0A437QDI9"/>
<comment type="caution">
    <text evidence="3">The sequence shown here is derived from an EMBL/GenBank/DDBJ whole genome shotgun (WGS) entry which is preliminary data.</text>
</comment>
<dbReference type="GO" id="GO:0005886">
    <property type="term" value="C:plasma membrane"/>
    <property type="evidence" value="ECO:0007669"/>
    <property type="project" value="UniProtKB-ARBA"/>
</dbReference>
<keyword evidence="4" id="KW-1185">Reference proteome</keyword>
<keyword evidence="1" id="KW-0812">Transmembrane</keyword>
<dbReference type="PANTHER" id="PTHR42709">
    <property type="entry name" value="ALKALINE PHOSPHATASE LIKE PROTEIN"/>
    <property type="match status" value="1"/>
</dbReference>
<name>A0A437QDI9_9GAMM</name>
<evidence type="ECO:0000256" key="1">
    <source>
        <dbReference type="SAM" id="Phobius"/>
    </source>
</evidence>
<dbReference type="PANTHER" id="PTHR42709:SF4">
    <property type="entry name" value="INNER MEMBRANE PROTEIN YQAA"/>
    <property type="match status" value="1"/>
</dbReference>
<keyword evidence="1" id="KW-1133">Transmembrane helix</keyword>
<feature type="transmembrane region" description="Helical" evidence="1">
    <location>
        <begin position="35"/>
        <end position="60"/>
    </location>
</feature>
<feature type="domain" description="VTT" evidence="2">
    <location>
        <begin position="35"/>
        <end position="135"/>
    </location>
</feature>
<feature type="transmembrane region" description="Helical" evidence="1">
    <location>
        <begin position="81"/>
        <end position="100"/>
    </location>
</feature>
<sequence>MDTPLVGLFLSSFIASTLFPGGSEALLVWQVKEGVYELWLLVCVATLGNALGGIVTYYMGRWIAYRFPERTLGAKHPKAQAWLSRYGAFSLLLSWLPVVGDPLCLLAGWLRINSAAACLLITVGKALRYIVVVGVAAQIW</sequence>
<proteinExistence type="predicted"/>
<accession>A0A437QDI9</accession>
<evidence type="ECO:0000313" key="4">
    <source>
        <dbReference type="Proteomes" id="UP000282818"/>
    </source>
</evidence>
<protein>
    <submittedName>
        <fullName evidence="3">DedA family protein</fullName>
    </submittedName>
</protein>
<dbReference type="EMBL" id="SACQ01000001">
    <property type="protein sequence ID" value="RVU32571.1"/>
    <property type="molecule type" value="Genomic_DNA"/>
</dbReference>
<dbReference type="InterPro" id="IPR051311">
    <property type="entry name" value="DedA_domain"/>
</dbReference>
<keyword evidence="1" id="KW-0472">Membrane</keyword>
<evidence type="ECO:0000313" key="3">
    <source>
        <dbReference type="EMBL" id="RVU32571.1"/>
    </source>
</evidence>
<reference evidence="3 4" key="1">
    <citation type="submission" date="2019-01" db="EMBL/GenBank/DDBJ databases">
        <authorList>
            <person name="Chen W.-M."/>
        </authorList>
    </citation>
    <scope>NUCLEOTIDE SEQUENCE [LARGE SCALE GENOMIC DNA]</scope>
    <source>
        <strain evidence="3 4">HPM-16</strain>
    </source>
</reference>
<dbReference type="Pfam" id="PF09335">
    <property type="entry name" value="VTT_dom"/>
    <property type="match status" value="1"/>
</dbReference>
<dbReference type="InterPro" id="IPR032816">
    <property type="entry name" value="VTT_dom"/>
</dbReference>
<feature type="transmembrane region" description="Helical" evidence="1">
    <location>
        <begin position="112"/>
        <end position="137"/>
    </location>
</feature>
<dbReference type="Proteomes" id="UP000282818">
    <property type="component" value="Unassembled WGS sequence"/>
</dbReference>
<organism evidence="3 4">
    <name type="scientific">Neptunomonas marina</name>
    <dbReference type="NCBI Taxonomy" id="1815562"/>
    <lineage>
        <taxon>Bacteria</taxon>
        <taxon>Pseudomonadati</taxon>
        <taxon>Pseudomonadota</taxon>
        <taxon>Gammaproteobacteria</taxon>
        <taxon>Oceanospirillales</taxon>
        <taxon>Oceanospirillaceae</taxon>
        <taxon>Neptunomonas</taxon>
    </lineage>
</organism>
<dbReference type="RefSeq" id="WP_127692740.1">
    <property type="nucleotide sequence ID" value="NZ_SACQ01000001.1"/>
</dbReference>
<evidence type="ECO:0000259" key="2">
    <source>
        <dbReference type="Pfam" id="PF09335"/>
    </source>
</evidence>
<gene>
    <name evidence="3" type="ORF">EOE65_02655</name>
</gene>